<dbReference type="PATRIC" id="fig|186490.8.peg.117"/>
<dbReference type="NCBIfam" id="TIGR03592">
    <property type="entry name" value="yidC_oxa1_cterm"/>
    <property type="match status" value="1"/>
</dbReference>
<dbReference type="InterPro" id="IPR038221">
    <property type="entry name" value="YidC_periplasmic_sf"/>
</dbReference>
<dbReference type="GO" id="GO:0015031">
    <property type="term" value="P:protein transport"/>
    <property type="evidence" value="ECO:0007669"/>
    <property type="project" value="UniProtKB-KW"/>
</dbReference>
<keyword evidence="5 13" id="KW-1003">Cell membrane</keyword>
<dbReference type="InterPro" id="IPR047196">
    <property type="entry name" value="YidC_ALB_C"/>
</dbReference>
<reference evidence="16 17" key="1">
    <citation type="submission" date="2015-06" db="EMBL/GenBank/DDBJ databases">
        <title>Lineage-specific patterns of genome deterioration in obligate symbionts.</title>
        <authorList>
            <person name="Bennett G.M."/>
            <person name="McCutcheon J.P."/>
            <person name="McDonald B.R."/>
            <person name="Moran N.A."/>
        </authorList>
    </citation>
    <scope>NUCLEOTIDE SEQUENCE [LARGE SCALE GENOMIC DNA]</scope>
    <source>
        <strain evidence="16 17">B-GSS</strain>
    </source>
</reference>
<feature type="transmembrane region" description="Helical" evidence="13">
    <location>
        <begin position="491"/>
        <end position="510"/>
    </location>
</feature>
<dbReference type="PANTHER" id="PTHR12428">
    <property type="entry name" value="OXA1"/>
    <property type="match status" value="1"/>
</dbReference>
<evidence type="ECO:0000256" key="2">
    <source>
        <dbReference type="ARBA" id="ARBA00010527"/>
    </source>
</evidence>
<comment type="subunit">
    <text evidence="13">Interacts with the Sec translocase complex via SecD. Specifically interacts with transmembrane segments of nascent integral membrane proteins during membrane integration.</text>
</comment>
<keyword evidence="4 13" id="KW-0813">Transport</keyword>
<dbReference type="NCBIfam" id="TIGR03593">
    <property type="entry name" value="yidC_nterm"/>
    <property type="match status" value="1"/>
</dbReference>
<keyword evidence="7 13" id="KW-0653">Protein transport</keyword>
<dbReference type="PANTHER" id="PTHR12428:SF65">
    <property type="entry name" value="CYTOCHROME C OXIDASE ASSEMBLY PROTEIN COX18, MITOCHONDRIAL"/>
    <property type="match status" value="1"/>
</dbReference>
<dbReference type="HAMAP" id="MF_01810">
    <property type="entry name" value="YidC_type1"/>
    <property type="match status" value="1"/>
</dbReference>
<dbReference type="CDD" id="cd20070">
    <property type="entry name" value="5TM_YidC_Alb3"/>
    <property type="match status" value="1"/>
</dbReference>
<dbReference type="InterPro" id="IPR028055">
    <property type="entry name" value="YidC/Oxa/ALB_C"/>
</dbReference>
<dbReference type="GO" id="GO:0032977">
    <property type="term" value="F:membrane insertase activity"/>
    <property type="evidence" value="ECO:0007669"/>
    <property type="project" value="InterPro"/>
</dbReference>
<keyword evidence="17" id="KW-1185">Reference proteome</keyword>
<dbReference type="EMBL" id="CP011787">
    <property type="protein sequence ID" value="AKZ65734.1"/>
    <property type="molecule type" value="Genomic_DNA"/>
</dbReference>
<feature type="domain" description="Membrane insertase YidC N-terminal" evidence="15">
    <location>
        <begin position="56"/>
        <end position="334"/>
    </location>
</feature>
<organism evidence="16 17">
    <name type="scientific">Candidatus Palibaumannia cicadellinicola</name>
    <dbReference type="NCBI Taxonomy" id="186490"/>
    <lineage>
        <taxon>Bacteria</taxon>
        <taxon>Pseudomonadati</taxon>
        <taxon>Pseudomonadota</taxon>
        <taxon>Gammaproteobacteria</taxon>
        <taxon>Candidatus Palibaumannia</taxon>
    </lineage>
</organism>
<keyword evidence="10 13" id="KW-0143">Chaperone</keyword>
<evidence type="ECO:0000256" key="6">
    <source>
        <dbReference type="ARBA" id="ARBA00022692"/>
    </source>
</evidence>
<evidence type="ECO:0000256" key="13">
    <source>
        <dbReference type="HAMAP-Rule" id="MF_01810"/>
    </source>
</evidence>
<dbReference type="Pfam" id="PF02096">
    <property type="entry name" value="60KD_IMP"/>
    <property type="match status" value="1"/>
</dbReference>
<dbReference type="Proteomes" id="UP000056466">
    <property type="component" value="Chromosome"/>
</dbReference>
<feature type="transmembrane region" description="Helical" evidence="13">
    <location>
        <begin position="345"/>
        <end position="364"/>
    </location>
</feature>
<dbReference type="PRINTS" id="PR01900">
    <property type="entry name" value="YIDCPROTEIN"/>
</dbReference>
<dbReference type="Pfam" id="PF14849">
    <property type="entry name" value="YidC_periplas"/>
    <property type="match status" value="1"/>
</dbReference>
<dbReference type="CDD" id="cd19961">
    <property type="entry name" value="EcYidC-like_peri"/>
    <property type="match status" value="1"/>
</dbReference>
<protein>
    <recommendedName>
        <fullName evidence="3 13">Membrane protein insertase YidC</fullName>
    </recommendedName>
    <alternativeName>
        <fullName evidence="12 13">Foldase YidC</fullName>
    </alternativeName>
    <alternativeName>
        <fullName evidence="11 13">Membrane integrase YidC</fullName>
    </alternativeName>
    <alternativeName>
        <fullName evidence="13">Membrane protein YidC</fullName>
    </alternativeName>
</protein>
<gene>
    <name evidence="13 16" type="primary">yidC</name>
    <name evidence="16" type="ORF">AB162_115</name>
</gene>
<feature type="domain" description="Membrane insertase YidC/Oxa/ALB C-terminal" evidence="14">
    <location>
        <begin position="345"/>
        <end position="524"/>
    </location>
</feature>
<dbReference type="InterPro" id="IPR028053">
    <property type="entry name" value="Membr_insert_YidC_N"/>
</dbReference>
<evidence type="ECO:0000256" key="4">
    <source>
        <dbReference type="ARBA" id="ARBA00022448"/>
    </source>
</evidence>
<evidence type="ECO:0000259" key="15">
    <source>
        <dbReference type="Pfam" id="PF14849"/>
    </source>
</evidence>
<dbReference type="RefSeq" id="WP_053096569.1">
    <property type="nucleotide sequence ID" value="NZ_CP011787.1"/>
</dbReference>
<evidence type="ECO:0000256" key="8">
    <source>
        <dbReference type="ARBA" id="ARBA00022989"/>
    </source>
</evidence>
<dbReference type="Gene3D" id="2.70.98.90">
    <property type="match status" value="1"/>
</dbReference>
<sequence>MDSPRNLLVIALLCISYLIWEIWQTDNDSQSTIKNISNVQTQTVNNSFNNKKEQLIFVKTDVFLIAINAYGGDIEKAYLLTYPNQLGSLKPYQLLDNSNEFIYQAQSGFIGKHGPDNGQRPMYYCNKKTYCLDDKHNILYVPLTYQSIDGIKYSKIFIFKRGDFAIRVNYSINNNSSIPIEINLFGQLKQSVSLPTKLTTNSSNYFSLQPYRGAAYSSQEDRYKKYSFQEIQNNDLSTRSDKGWIAMLQQYFAVAWIPLTKVHNTFYSKNLKEQVIIGFKSDPIYIDPGKTSELKSILWLGPKIQENMAAIYPYLDLTVDYGWLWFISQPMFKLLKLIHSFIGNWGFSIIIITFIIRGIMYPITKAQYTSMAKMIMLQPKIQALRERFSDNKQRQSQELMALYKSEKINPLGGCLPLIIQMPIFFALYDMLSGSIELRHAPLALWIRDLTAQDPYYILPIIMGITMLLIQKLSPTTVTDPMQQKIMKFMPIIFTIFFLWFPSGLVLYYTINNLVTIIQQQLIYRSLEKRGIFNLDKK</sequence>
<dbReference type="GO" id="GO:0005886">
    <property type="term" value="C:plasma membrane"/>
    <property type="evidence" value="ECO:0007669"/>
    <property type="project" value="UniProtKB-SubCell"/>
</dbReference>
<dbReference type="NCBIfam" id="NF002351">
    <property type="entry name" value="PRK01318.1-1"/>
    <property type="match status" value="1"/>
</dbReference>
<evidence type="ECO:0000256" key="11">
    <source>
        <dbReference type="ARBA" id="ARBA00033245"/>
    </source>
</evidence>
<dbReference type="OrthoDB" id="9780552at2"/>
<dbReference type="InterPro" id="IPR019998">
    <property type="entry name" value="Membr_insert_YidC"/>
</dbReference>
<comment type="function">
    <text evidence="13">Required for the insertion and/or proper folding and/or complex formation of integral membrane proteins into the membrane. Involved in integration of membrane proteins that insert both dependently and independently of the Sec translocase complex, as well as at least some lipoproteins. Aids folding of multispanning membrane proteins.</text>
</comment>
<proteinExistence type="inferred from homology"/>
<accession>A0A0K2BKL9</accession>
<keyword evidence="8 13" id="KW-1133">Transmembrane helix</keyword>
<evidence type="ECO:0000313" key="16">
    <source>
        <dbReference type="EMBL" id="AKZ65734.1"/>
    </source>
</evidence>
<comment type="similarity">
    <text evidence="2 13">Belongs to the OXA1/ALB3/YidC family. Type 1 subfamily.</text>
</comment>
<dbReference type="NCBIfam" id="NF002352">
    <property type="entry name" value="PRK01318.1-3"/>
    <property type="match status" value="1"/>
</dbReference>
<dbReference type="KEGG" id="bcig:AB162_115"/>
<dbReference type="AlphaFoldDB" id="A0A0K2BKL9"/>
<evidence type="ECO:0000259" key="14">
    <source>
        <dbReference type="Pfam" id="PF02096"/>
    </source>
</evidence>
<comment type="caution">
    <text evidence="13">Lacks conserved residue(s) required for the propagation of feature annotation.</text>
</comment>
<evidence type="ECO:0000256" key="10">
    <source>
        <dbReference type="ARBA" id="ARBA00023186"/>
    </source>
</evidence>
<evidence type="ECO:0000313" key="17">
    <source>
        <dbReference type="Proteomes" id="UP000056466"/>
    </source>
</evidence>
<keyword evidence="9 13" id="KW-0472">Membrane</keyword>
<name>A0A0K2BKL9_9GAMM</name>
<comment type="subcellular location">
    <subcellularLocation>
        <location evidence="1">Cell inner membrane</location>
        <topology evidence="1">Multi-pass membrane protein</topology>
    </subcellularLocation>
    <subcellularLocation>
        <location evidence="13">Cell membrane</location>
        <topology evidence="13">Multi-pass membrane protein</topology>
    </subcellularLocation>
</comment>
<dbReference type="GO" id="GO:0051205">
    <property type="term" value="P:protein insertion into membrane"/>
    <property type="evidence" value="ECO:0007669"/>
    <property type="project" value="TreeGrafter"/>
</dbReference>
<evidence type="ECO:0000256" key="12">
    <source>
        <dbReference type="ARBA" id="ARBA00033342"/>
    </source>
</evidence>
<evidence type="ECO:0000256" key="5">
    <source>
        <dbReference type="ARBA" id="ARBA00022475"/>
    </source>
</evidence>
<evidence type="ECO:0000256" key="3">
    <source>
        <dbReference type="ARBA" id="ARBA00015325"/>
    </source>
</evidence>
<evidence type="ECO:0000256" key="1">
    <source>
        <dbReference type="ARBA" id="ARBA00004429"/>
    </source>
</evidence>
<dbReference type="PRINTS" id="PR00701">
    <property type="entry name" value="60KDINNERMP"/>
</dbReference>
<evidence type="ECO:0000256" key="9">
    <source>
        <dbReference type="ARBA" id="ARBA00023136"/>
    </source>
</evidence>
<evidence type="ECO:0000256" key="7">
    <source>
        <dbReference type="ARBA" id="ARBA00022927"/>
    </source>
</evidence>
<dbReference type="InterPro" id="IPR001708">
    <property type="entry name" value="YidC/ALB3/OXA1/COX18"/>
</dbReference>
<keyword evidence="6 13" id="KW-0812">Transmembrane</keyword>
<feature type="transmembrane region" description="Helical" evidence="13">
    <location>
        <begin position="454"/>
        <end position="470"/>
    </location>
</feature>